<feature type="transmembrane region" description="Helical" evidence="7">
    <location>
        <begin position="122"/>
        <end position="144"/>
    </location>
</feature>
<reference evidence="10" key="4">
    <citation type="journal article" date="2015" name="G3 (Bethesda)">
        <title>Genome sequences of three phytopathogenic species of the Magnaporthaceae family of fungi.</title>
        <authorList>
            <person name="Okagaki L.H."/>
            <person name="Nunes C.C."/>
            <person name="Sailsbery J."/>
            <person name="Clay B."/>
            <person name="Brown D."/>
            <person name="John T."/>
            <person name="Oh Y."/>
            <person name="Young N."/>
            <person name="Fitzgerald M."/>
            <person name="Haas B.J."/>
            <person name="Zeng Q."/>
            <person name="Young S."/>
            <person name="Adiconis X."/>
            <person name="Fan L."/>
            <person name="Levin J.Z."/>
            <person name="Mitchell T.K."/>
            <person name="Okubara P.A."/>
            <person name="Farman M.L."/>
            <person name="Kohn L.M."/>
            <person name="Birren B."/>
            <person name="Ma L.-J."/>
            <person name="Dean R.A."/>
        </authorList>
    </citation>
    <scope>NUCLEOTIDE SEQUENCE</scope>
    <source>
        <strain evidence="10">ATCC 64411 / 73-15</strain>
    </source>
</reference>
<evidence type="ECO:0000256" key="7">
    <source>
        <dbReference type="SAM" id="Phobius"/>
    </source>
</evidence>
<feature type="transmembrane region" description="Helical" evidence="7">
    <location>
        <begin position="90"/>
        <end position="115"/>
    </location>
</feature>
<comment type="similarity">
    <text evidence="5">Belongs to the SAT4 family.</text>
</comment>
<dbReference type="InterPro" id="IPR052337">
    <property type="entry name" value="SAT4-like"/>
</dbReference>
<evidence type="ECO:0000256" key="1">
    <source>
        <dbReference type="ARBA" id="ARBA00004141"/>
    </source>
</evidence>
<protein>
    <recommendedName>
        <fullName evidence="8">Rhodopsin domain-containing protein</fullName>
    </recommendedName>
</protein>
<feature type="transmembrane region" description="Helical" evidence="7">
    <location>
        <begin position="174"/>
        <end position="195"/>
    </location>
</feature>
<evidence type="ECO:0000256" key="3">
    <source>
        <dbReference type="ARBA" id="ARBA00022989"/>
    </source>
</evidence>
<dbReference type="OMA" id="CACIPVL"/>
<keyword evidence="4 7" id="KW-0472">Membrane</keyword>
<evidence type="ECO:0000256" key="6">
    <source>
        <dbReference type="SAM" id="MobiDB-lite"/>
    </source>
</evidence>
<dbReference type="Proteomes" id="UP000011715">
    <property type="component" value="Unassembled WGS sequence"/>
</dbReference>
<evidence type="ECO:0000313" key="10">
    <source>
        <dbReference type="EnsemblFungi" id="MAPG_09347T0"/>
    </source>
</evidence>
<reference evidence="9" key="3">
    <citation type="submission" date="2011-03" db="EMBL/GenBank/DDBJ databases">
        <title>Annotation of Magnaporthe poae ATCC 64411.</title>
        <authorList>
            <person name="Ma L.-J."/>
            <person name="Dead R."/>
            <person name="Young S.K."/>
            <person name="Zeng Q."/>
            <person name="Gargeya S."/>
            <person name="Fitzgerald M."/>
            <person name="Haas B."/>
            <person name="Abouelleil A."/>
            <person name="Alvarado L."/>
            <person name="Arachchi H.M."/>
            <person name="Berlin A."/>
            <person name="Brown A."/>
            <person name="Chapman S.B."/>
            <person name="Chen Z."/>
            <person name="Dunbar C."/>
            <person name="Freedman E."/>
            <person name="Gearin G."/>
            <person name="Gellesch M."/>
            <person name="Goldberg J."/>
            <person name="Griggs A."/>
            <person name="Gujja S."/>
            <person name="Heiman D."/>
            <person name="Howarth C."/>
            <person name="Larson L."/>
            <person name="Lui A."/>
            <person name="MacDonald P.J.P."/>
            <person name="Mehta T."/>
            <person name="Montmayeur A."/>
            <person name="Murphy C."/>
            <person name="Neiman D."/>
            <person name="Pearson M."/>
            <person name="Priest M."/>
            <person name="Roberts A."/>
            <person name="Saif S."/>
            <person name="Shea T."/>
            <person name="Shenoy N."/>
            <person name="Sisk P."/>
            <person name="Stolte C."/>
            <person name="Sykes S."/>
            <person name="Yandava C."/>
            <person name="Wortman J."/>
            <person name="Nusbaum C."/>
            <person name="Birren B."/>
        </authorList>
    </citation>
    <scope>NUCLEOTIDE SEQUENCE</scope>
    <source>
        <strain evidence="9">ATCC 64411</strain>
    </source>
</reference>
<dbReference type="EMBL" id="ADBL01002292">
    <property type="status" value="NOT_ANNOTATED_CDS"/>
    <property type="molecule type" value="Genomic_DNA"/>
</dbReference>
<dbReference type="Pfam" id="PF20684">
    <property type="entry name" value="Fung_rhodopsin"/>
    <property type="match status" value="1"/>
</dbReference>
<keyword evidence="11" id="KW-1185">Reference proteome</keyword>
<feature type="domain" description="Rhodopsin" evidence="8">
    <location>
        <begin position="29"/>
        <end position="266"/>
    </location>
</feature>
<dbReference type="VEuPathDB" id="FungiDB:MAPG_09347"/>
<accession>A0A0C4E9Q1</accession>
<feature type="region of interest" description="Disordered" evidence="6">
    <location>
        <begin position="346"/>
        <end position="366"/>
    </location>
</feature>
<proteinExistence type="inferred from homology"/>
<feature type="compositionally biased region" description="Polar residues" evidence="6">
    <location>
        <begin position="349"/>
        <end position="363"/>
    </location>
</feature>
<feature type="transmembrane region" description="Helical" evidence="7">
    <location>
        <begin position="202"/>
        <end position="221"/>
    </location>
</feature>
<evidence type="ECO:0000259" key="8">
    <source>
        <dbReference type="Pfam" id="PF20684"/>
    </source>
</evidence>
<reference evidence="9" key="2">
    <citation type="submission" date="2010-05" db="EMBL/GenBank/DDBJ databases">
        <title>The Genome Sequence of Magnaporthe poae strain ATCC 64411.</title>
        <authorList>
            <consortium name="The Broad Institute Genome Sequencing Platform"/>
            <consortium name="Broad Institute Genome Sequencing Center for Infectious Disease"/>
            <person name="Ma L.-J."/>
            <person name="Dead R."/>
            <person name="Young S."/>
            <person name="Zeng Q."/>
            <person name="Koehrsen M."/>
            <person name="Alvarado L."/>
            <person name="Berlin A."/>
            <person name="Chapman S.B."/>
            <person name="Chen Z."/>
            <person name="Freedman E."/>
            <person name="Gellesch M."/>
            <person name="Goldberg J."/>
            <person name="Griggs A."/>
            <person name="Gujja S."/>
            <person name="Heilman E.R."/>
            <person name="Heiman D."/>
            <person name="Hepburn T."/>
            <person name="Howarth C."/>
            <person name="Jen D."/>
            <person name="Larson L."/>
            <person name="Mehta T."/>
            <person name="Neiman D."/>
            <person name="Pearson M."/>
            <person name="Roberts A."/>
            <person name="Saif S."/>
            <person name="Shea T."/>
            <person name="Shenoy N."/>
            <person name="Sisk P."/>
            <person name="Stolte C."/>
            <person name="Sykes S."/>
            <person name="Walk T."/>
            <person name="White J."/>
            <person name="Yandava C."/>
            <person name="Haas B."/>
            <person name="Nusbaum C."/>
            <person name="Birren B."/>
        </authorList>
    </citation>
    <scope>NUCLEOTIDE SEQUENCE</scope>
    <source>
        <strain evidence="9">ATCC 64411</strain>
    </source>
</reference>
<evidence type="ECO:0000313" key="9">
    <source>
        <dbReference type="EMBL" id="KLU90385.1"/>
    </source>
</evidence>
<dbReference type="EnsemblFungi" id="MAPG_09347T0">
    <property type="protein sequence ID" value="MAPG_09347T0"/>
    <property type="gene ID" value="MAPG_09347"/>
</dbReference>
<reference evidence="11" key="1">
    <citation type="submission" date="2010-05" db="EMBL/GenBank/DDBJ databases">
        <title>The genome sequence of Magnaporthe poae strain ATCC 64411.</title>
        <authorList>
            <person name="Ma L.-J."/>
            <person name="Dead R."/>
            <person name="Young S."/>
            <person name="Zeng Q."/>
            <person name="Koehrsen M."/>
            <person name="Alvarado L."/>
            <person name="Berlin A."/>
            <person name="Chapman S.B."/>
            <person name="Chen Z."/>
            <person name="Freedman E."/>
            <person name="Gellesch M."/>
            <person name="Goldberg J."/>
            <person name="Griggs A."/>
            <person name="Gujja S."/>
            <person name="Heilman E.R."/>
            <person name="Heiman D."/>
            <person name="Hepburn T."/>
            <person name="Howarth C."/>
            <person name="Jen D."/>
            <person name="Larson L."/>
            <person name="Mehta T."/>
            <person name="Neiman D."/>
            <person name="Pearson M."/>
            <person name="Roberts A."/>
            <person name="Saif S."/>
            <person name="Shea T."/>
            <person name="Shenoy N."/>
            <person name="Sisk P."/>
            <person name="Stolte C."/>
            <person name="Sykes S."/>
            <person name="Walk T."/>
            <person name="White J."/>
            <person name="Yandava C."/>
            <person name="Haas B."/>
            <person name="Nusbaum C."/>
            <person name="Birren B."/>
        </authorList>
    </citation>
    <scope>NUCLEOTIDE SEQUENCE [LARGE SCALE GENOMIC DNA]</scope>
    <source>
        <strain evidence="11">ATCC 64411 / 73-15</strain>
    </source>
</reference>
<name>A0A0C4E9Q1_MAGP6</name>
<keyword evidence="2 7" id="KW-0812">Transmembrane</keyword>
<feature type="transmembrane region" description="Helical" evidence="7">
    <location>
        <begin position="15"/>
        <end position="33"/>
    </location>
</feature>
<dbReference type="AlphaFoldDB" id="A0A0C4E9Q1"/>
<dbReference type="eggNOG" id="ENOG502RYGA">
    <property type="taxonomic scope" value="Eukaryota"/>
</dbReference>
<sequence length="386" mass="42239">MESVYGGRGPTVNGILWTETALAAIFALLRIYTRKAILHSLGLDDMFLFLTFLLLALYSAFISAATRHGLGRRRAEISMDSYAQAMKFEIMGQAACILNIATARAAVAFFLLRIVVERRHKVFVWACIITNSAVATLCTVAVLAQCRPMQAIWDVRVKGECNLDFPSIGLTTSIYAVIVDFTLAIFPCIIIWDLNMKRKDKLLTICGLGLGVFSGICGIMRSIALRSLTSLEEYIFDTVDMLIYSGTENFVSVMCASIPVLRPLWHKVRGYTTANKSTSSDSYRLRCFRANDLEEAGSGVKADSGAGRRDDEVMMTTGATTADELSIYVGNNPGGQRRFETTVERAGSEESTLGSTTAPSLQNRGGAKGVVHIQRDFSINVTGQLD</sequence>
<dbReference type="EMBL" id="GL876974">
    <property type="protein sequence ID" value="KLU90385.1"/>
    <property type="molecule type" value="Genomic_DNA"/>
</dbReference>
<organism evidence="10 11">
    <name type="scientific">Magnaporthiopsis poae (strain ATCC 64411 / 73-15)</name>
    <name type="common">Kentucky bluegrass fungus</name>
    <name type="synonym">Magnaporthe poae</name>
    <dbReference type="NCBI Taxonomy" id="644358"/>
    <lineage>
        <taxon>Eukaryota</taxon>
        <taxon>Fungi</taxon>
        <taxon>Dikarya</taxon>
        <taxon>Ascomycota</taxon>
        <taxon>Pezizomycotina</taxon>
        <taxon>Sordariomycetes</taxon>
        <taxon>Sordariomycetidae</taxon>
        <taxon>Magnaporthales</taxon>
        <taxon>Magnaporthaceae</taxon>
        <taxon>Magnaporthiopsis</taxon>
    </lineage>
</organism>
<evidence type="ECO:0000256" key="4">
    <source>
        <dbReference type="ARBA" id="ARBA00023136"/>
    </source>
</evidence>
<evidence type="ECO:0000256" key="5">
    <source>
        <dbReference type="ARBA" id="ARBA00038359"/>
    </source>
</evidence>
<dbReference type="PANTHER" id="PTHR33048">
    <property type="entry name" value="PTH11-LIKE INTEGRAL MEMBRANE PROTEIN (AFU_ORTHOLOGUE AFUA_5G11245)"/>
    <property type="match status" value="1"/>
</dbReference>
<comment type="subcellular location">
    <subcellularLocation>
        <location evidence="1">Membrane</location>
        <topology evidence="1">Multi-pass membrane protein</topology>
    </subcellularLocation>
</comment>
<dbReference type="InterPro" id="IPR049326">
    <property type="entry name" value="Rhodopsin_dom_fungi"/>
</dbReference>
<evidence type="ECO:0000256" key="2">
    <source>
        <dbReference type="ARBA" id="ARBA00022692"/>
    </source>
</evidence>
<dbReference type="PANTHER" id="PTHR33048:SF93">
    <property type="entry name" value="INTEGRAL MEMBRANE PROTEIN"/>
    <property type="match status" value="1"/>
</dbReference>
<reference evidence="10" key="5">
    <citation type="submission" date="2015-06" db="UniProtKB">
        <authorList>
            <consortium name="EnsemblFungi"/>
        </authorList>
    </citation>
    <scope>IDENTIFICATION</scope>
    <source>
        <strain evidence="10">ATCC 64411</strain>
    </source>
</reference>
<gene>
    <name evidence="9" type="ORF">MAPG_09347</name>
</gene>
<evidence type="ECO:0000313" key="11">
    <source>
        <dbReference type="Proteomes" id="UP000011715"/>
    </source>
</evidence>
<dbReference type="OrthoDB" id="3923077at2759"/>
<dbReference type="GO" id="GO:0016020">
    <property type="term" value="C:membrane"/>
    <property type="evidence" value="ECO:0007669"/>
    <property type="project" value="UniProtKB-SubCell"/>
</dbReference>
<keyword evidence="3 7" id="KW-1133">Transmembrane helix</keyword>
<feature type="transmembrane region" description="Helical" evidence="7">
    <location>
        <begin position="45"/>
        <end position="70"/>
    </location>
</feature>